<dbReference type="AlphaFoldDB" id="A0A9P0GLN5"/>
<dbReference type="Gene3D" id="3.40.50.410">
    <property type="entry name" value="von Willebrand factor, type A domain"/>
    <property type="match status" value="1"/>
</dbReference>
<evidence type="ECO:0000256" key="4">
    <source>
        <dbReference type="ARBA" id="ARBA00022729"/>
    </source>
</evidence>
<organism evidence="16 17">
    <name type="scientific">Psylliodes chrysocephalus</name>
    <dbReference type="NCBI Taxonomy" id="3402493"/>
    <lineage>
        <taxon>Eukaryota</taxon>
        <taxon>Metazoa</taxon>
        <taxon>Ecdysozoa</taxon>
        <taxon>Arthropoda</taxon>
        <taxon>Hexapoda</taxon>
        <taxon>Insecta</taxon>
        <taxon>Pterygota</taxon>
        <taxon>Neoptera</taxon>
        <taxon>Endopterygota</taxon>
        <taxon>Coleoptera</taxon>
        <taxon>Polyphaga</taxon>
        <taxon>Cucujiformia</taxon>
        <taxon>Chrysomeloidea</taxon>
        <taxon>Chrysomelidae</taxon>
        <taxon>Galerucinae</taxon>
        <taxon>Alticini</taxon>
        <taxon>Psylliodes</taxon>
    </lineage>
</organism>
<keyword evidence="3 12" id="KW-0812">Transmembrane</keyword>
<evidence type="ECO:0000313" key="16">
    <source>
        <dbReference type="EMBL" id="CAH1114291.1"/>
    </source>
</evidence>
<evidence type="ECO:0000256" key="9">
    <source>
        <dbReference type="ARBA" id="ARBA00023136"/>
    </source>
</evidence>
<evidence type="ECO:0000256" key="13">
    <source>
        <dbReference type="SAM" id="Phobius"/>
    </source>
</evidence>
<dbReference type="PROSITE" id="PS00243">
    <property type="entry name" value="I_EGF_1"/>
    <property type="match status" value="1"/>
</dbReference>
<keyword evidence="6 12" id="KW-0130">Cell adhesion</keyword>
<dbReference type="InterPro" id="IPR015812">
    <property type="entry name" value="Integrin_bsu"/>
</dbReference>
<dbReference type="PANTHER" id="PTHR10082:SF60">
    <property type="entry name" value="INTEGRIN BETA-PS"/>
    <property type="match status" value="1"/>
</dbReference>
<dbReference type="Proteomes" id="UP001153636">
    <property type="component" value="Chromosome 8"/>
</dbReference>
<keyword evidence="11" id="KW-0325">Glycoprotein</keyword>
<protein>
    <recommendedName>
        <fullName evidence="12">Integrin beta</fullName>
    </recommendedName>
</protein>
<dbReference type="Gene3D" id="2.10.25.10">
    <property type="entry name" value="Laminin"/>
    <property type="match status" value="1"/>
</dbReference>
<dbReference type="InterPro" id="IPR002369">
    <property type="entry name" value="Integrin_bsu_VWA"/>
</dbReference>
<sequence length="656" mass="75024">MDVLFYFLFLKCFIIYVFGQSNSSECESASTEIQKICLDQERCDTCLQAHVCCSWCYDETYAGRRCNVQNQLTGCKKEKIESSLKMGVDVECEKCENYDFTIINPNTNLTKIIQMKPQHMKVTLRKGVPLNISFEYKPAENYLLELYYLGDLSISMSSTIKAFKSLGKDLPQKLSNLTKNYKLAYGSFVDKPGMPFYFTDPDSYDNPCHHEFSQCEKGYSFKHRLDFTKNTTNFLEKRDDIISRLILVQVSCYFCISLTLQKYISAYFAIFLGYFSFVEQVSFSINQTSSENYDNQENYDIKFFADCENNNKENETSTCYHVKNETIRFKVQITLKNIPLGKHKDTLLIEEKNLNERITLSVEYSEMCLCENYSKSNITCNNGILMCGFCQCEDGCGICKCGKCICEASFTGNYCEYECPSKRRRREIIVCGGPQKGKCHEGKCSCEAGYKGEDCSCSISQHDCTFDGSTICSGKGECICNECKCNANFTGKYCETSNYDGNNTICEDFESIIKDAFQEKGKKEILKNNRLIKIIDKFTCGDDDKICTTAIFEGNSRCIFEYCYYQAEDNDNISLPARKICTMTAGIKTMFLGGAILAAILIGGVIGIICWKIKNYKQERDEYRRFMAETKNAAEMNPIYRSPVSEYRNPLRTKSD</sequence>
<dbReference type="GO" id="GO:0007160">
    <property type="term" value="P:cell-matrix adhesion"/>
    <property type="evidence" value="ECO:0007669"/>
    <property type="project" value="TreeGrafter"/>
</dbReference>
<feature type="domain" description="Integrin beta subunit VWA" evidence="15">
    <location>
        <begin position="42"/>
        <end position="370"/>
    </location>
</feature>
<evidence type="ECO:0000256" key="7">
    <source>
        <dbReference type="ARBA" id="ARBA00022989"/>
    </source>
</evidence>
<evidence type="ECO:0000313" key="17">
    <source>
        <dbReference type="Proteomes" id="UP001153636"/>
    </source>
</evidence>
<dbReference type="GO" id="GO:0033627">
    <property type="term" value="P:cell adhesion mediated by integrin"/>
    <property type="evidence" value="ECO:0007669"/>
    <property type="project" value="TreeGrafter"/>
</dbReference>
<dbReference type="GO" id="GO:0009986">
    <property type="term" value="C:cell surface"/>
    <property type="evidence" value="ECO:0007669"/>
    <property type="project" value="TreeGrafter"/>
</dbReference>
<dbReference type="EMBL" id="OV651820">
    <property type="protein sequence ID" value="CAH1114291.1"/>
    <property type="molecule type" value="Genomic_DNA"/>
</dbReference>
<name>A0A9P0GLN5_9CUCU</name>
<dbReference type="GO" id="GO:0007157">
    <property type="term" value="P:heterophilic cell-cell adhesion via plasma membrane cell adhesion molecules"/>
    <property type="evidence" value="ECO:0007669"/>
    <property type="project" value="UniProtKB-ARBA"/>
</dbReference>
<dbReference type="GO" id="GO:0016477">
    <property type="term" value="P:cell migration"/>
    <property type="evidence" value="ECO:0007669"/>
    <property type="project" value="TreeGrafter"/>
</dbReference>
<feature type="chain" id="PRO_5040376653" description="Integrin beta" evidence="14">
    <location>
        <begin position="20"/>
        <end position="656"/>
    </location>
</feature>
<comment type="subcellular location">
    <subcellularLocation>
        <location evidence="12">Cell membrane</location>
        <topology evidence="12">Single-pass type I membrane protein</topology>
    </subcellularLocation>
    <subcellularLocation>
        <location evidence="1">Membrane</location>
        <topology evidence="1">Single-pass type I membrane protein</topology>
    </subcellularLocation>
</comment>
<evidence type="ECO:0000256" key="1">
    <source>
        <dbReference type="ARBA" id="ARBA00004479"/>
    </source>
</evidence>
<dbReference type="PANTHER" id="PTHR10082">
    <property type="entry name" value="INTEGRIN BETA SUBUNIT"/>
    <property type="match status" value="1"/>
</dbReference>
<dbReference type="GO" id="GO:0008305">
    <property type="term" value="C:integrin complex"/>
    <property type="evidence" value="ECO:0007669"/>
    <property type="project" value="TreeGrafter"/>
</dbReference>
<dbReference type="InterPro" id="IPR014836">
    <property type="entry name" value="Integrin_bsu_cyt_dom"/>
</dbReference>
<evidence type="ECO:0000256" key="10">
    <source>
        <dbReference type="ARBA" id="ARBA00023157"/>
    </source>
</evidence>
<dbReference type="InterPro" id="IPR057243">
    <property type="entry name" value="Integrin_I-EGF_CS"/>
</dbReference>
<evidence type="ECO:0000256" key="12">
    <source>
        <dbReference type="RuleBase" id="RU000633"/>
    </source>
</evidence>
<dbReference type="Pfam" id="PF00362">
    <property type="entry name" value="Integrin_beta"/>
    <property type="match status" value="1"/>
</dbReference>
<keyword evidence="17" id="KW-1185">Reference proteome</keyword>
<dbReference type="Gene3D" id="2.170.300.10">
    <property type="entry name" value="Tie2 ligand-binding domain superfamily"/>
    <property type="match status" value="1"/>
</dbReference>
<evidence type="ECO:0000259" key="15">
    <source>
        <dbReference type="SMART" id="SM00187"/>
    </source>
</evidence>
<feature type="transmembrane region" description="Helical" evidence="13">
    <location>
        <begin position="590"/>
        <end position="611"/>
    </location>
</feature>
<evidence type="ECO:0000256" key="14">
    <source>
        <dbReference type="SAM" id="SignalP"/>
    </source>
</evidence>
<dbReference type="SUPFAM" id="SSF103575">
    <property type="entry name" value="Plexin repeat"/>
    <property type="match status" value="1"/>
</dbReference>
<keyword evidence="10" id="KW-1015">Disulfide bond</keyword>
<evidence type="ECO:0000256" key="5">
    <source>
        <dbReference type="ARBA" id="ARBA00022737"/>
    </source>
</evidence>
<dbReference type="InterPro" id="IPR032695">
    <property type="entry name" value="Integrin_dom_sf"/>
</dbReference>
<dbReference type="SUPFAM" id="SSF69179">
    <property type="entry name" value="Integrin domains"/>
    <property type="match status" value="1"/>
</dbReference>
<proteinExistence type="inferred from homology"/>
<evidence type="ECO:0000256" key="2">
    <source>
        <dbReference type="ARBA" id="ARBA00007449"/>
    </source>
</evidence>
<dbReference type="SUPFAM" id="SSF53300">
    <property type="entry name" value="vWA-like"/>
    <property type="match status" value="1"/>
</dbReference>
<keyword evidence="8 12" id="KW-0401">Integrin</keyword>
<dbReference type="Gene3D" id="1.20.5.100">
    <property type="entry name" value="Cytochrome c1, transmembrane anchor, C-terminal"/>
    <property type="match status" value="1"/>
</dbReference>
<dbReference type="GO" id="GO:0005178">
    <property type="term" value="F:integrin binding"/>
    <property type="evidence" value="ECO:0007669"/>
    <property type="project" value="TreeGrafter"/>
</dbReference>
<dbReference type="SUPFAM" id="SSF57196">
    <property type="entry name" value="EGF/Laminin"/>
    <property type="match status" value="1"/>
</dbReference>
<evidence type="ECO:0000256" key="8">
    <source>
        <dbReference type="ARBA" id="ARBA00023037"/>
    </source>
</evidence>
<keyword evidence="7 13" id="KW-1133">Transmembrane helix</keyword>
<keyword evidence="4 14" id="KW-0732">Signal</keyword>
<evidence type="ECO:0000256" key="11">
    <source>
        <dbReference type="ARBA" id="ARBA00023180"/>
    </source>
</evidence>
<accession>A0A9P0GLN5</accession>
<dbReference type="OrthoDB" id="410592at2759"/>
<dbReference type="SMART" id="SM00187">
    <property type="entry name" value="INB"/>
    <property type="match status" value="1"/>
</dbReference>
<keyword evidence="9 13" id="KW-0472">Membrane</keyword>
<dbReference type="Pfam" id="PF08725">
    <property type="entry name" value="Integrin_b_cyt"/>
    <property type="match status" value="1"/>
</dbReference>
<dbReference type="PRINTS" id="PR01186">
    <property type="entry name" value="INTEGRINB"/>
</dbReference>
<reference evidence="16" key="1">
    <citation type="submission" date="2022-01" db="EMBL/GenBank/DDBJ databases">
        <authorList>
            <person name="King R."/>
        </authorList>
    </citation>
    <scope>NUCLEOTIDE SEQUENCE</scope>
</reference>
<keyword evidence="5" id="KW-0677">Repeat</keyword>
<feature type="signal peptide" evidence="14">
    <location>
        <begin position="1"/>
        <end position="19"/>
    </location>
</feature>
<dbReference type="Gene3D" id="2.60.40.1510">
    <property type="entry name" value="ntegrin, alpha v. Chain A, domain 3"/>
    <property type="match status" value="1"/>
</dbReference>
<dbReference type="InterPro" id="IPR036465">
    <property type="entry name" value="vWFA_dom_sf"/>
</dbReference>
<gene>
    <name evidence="16" type="ORF">PSYICH_LOCUS14098</name>
</gene>
<evidence type="ECO:0000256" key="3">
    <source>
        <dbReference type="ARBA" id="ARBA00022692"/>
    </source>
</evidence>
<dbReference type="GO" id="GO:0005925">
    <property type="term" value="C:focal adhesion"/>
    <property type="evidence" value="ECO:0007669"/>
    <property type="project" value="TreeGrafter"/>
</dbReference>
<comment type="similarity">
    <text evidence="2 12">Belongs to the integrin beta chain family.</text>
</comment>
<dbReference type="GO" id="GO:0007229">
    <property type="term" value="P:integrin-mediated signaling pathway"/>
    <property type="evidence" value="ECO:0007669"/>
    <property type="project" value="UniProtKB-KW"/>
</dbReference>
<evidence type="ECO:0000256" key="6">
    <source>
        <dbReference type="ARBA" id="ARBA00022889"/>
    </source>
</evidence>